<evidence type="ECO:0000313" key="2">
    <source>
        <dbReference type="EMBL" id="MBM3330861.1"/>
    </source>
</evidence>
<protein>
    <recommendedName>
        <fullName evidence="4">Ig-like domain-containing protein</fullName>
    </recommendedName>
</protein>
<dbReference type="EMBL" id="VGIR01000012">
    <property type="protein sequence ID" value="MBM3330861.1"/>
    <property type="molecule type" value="Genomic_DNA"/>
</dbReference>
<evidence type="ECO:0008006" key="4">
    <source>
        <dbReference type="Google" id="ProtNLM"/>
    </source>
</evidence>
<reference evidence="2" key="1">
    <citation type="submission" date="2019-03" db="EMBL/GenBank/DDBJ databases">
        <title>Lake Tanganyika Metagenome-Assembled Genomes (MAGs).</title>
        <authorList>
            <person name="Tran P."/>
        </authorList>
    </citation>
    <scope>NUCLEOTIDE SEQUENCE</scope>
    <source>
        <strain evidence="2">K_DeepCast_150m_m2_040</strain>
    </source>
</reference>
<comment type="caution">
    <text evidence="2">The sequence shown here is derived from an EMBL/GenBank/DDBJ whole genome shotgun (WGS) entry which is preliminary data.</text>
</comment>
<evidence type="ECO:0000313" key="3">
    <source>
        <dbReference type="Proteomes" id="UP000779900"/>
    </source>
</evidence>
<evidence type="ECO:0000256" key="1">
    <source>
        <dbReference type="SAM" id="SignalP"/>
    </source>
</evidence>
<proteinExistence type="predicted"/>
<dbReference type="Pfam" id="PF17957">
    <property type="entry name" value="Big_7"/>
    <property type="match status" value="1"/>
</dbReference>
<keyword evidence="1" id="KW-0732">Signal</keyword>
<accession>A0A937XFT5</accession>
<sequence>MRSRKVQRTKAKGQSAARLAMVAVALAAMAAFAGCDWLLGFDTTPPTCQVVSPPDSAAVSGSVPIAATASDSVGVEWVEFYADGALVGVDSATPYSSSWDASALAEGTWHALSCIAYDLAQNRGYSDTIAVVIAAAGQRSVYHGELSIAAGGREAVQFDAQDGDTLAGDAQVVAGGSLSSLLWLNNANYQKYLANQAYTALFRQDGFQQLSMRRPVASGGSYFLVFVNSGGSVVKCWARFVLE</sequence>
<dbReference type="InterPro" id="IPR013783">
    <property type="entry name" value="Ig-like_fold"/>
</dbReference>
<gene>
    <name evidence="2" type="ORF">FJY68_03295</name>
</gene>
<dbReference type="PROSITE" id="PS51257">
    <property type="entry name" value="PROKAR_LIPOPROTEIN"/>
    <property type="match status" value="1"/>
</dbReference>
<feature type="chain" id="PRO_5037023023" description="Ig-like domain-containing protein" evidence="1">
    <location>
        <begin position="34"/>
        <end position="243"/>
    </location>
</feature>
<feature type="signal peptide" evidence="1">
    <location>
        <begin position="1"/>
        <end position="33"/>
    </location>
</feature>
<dbReference type="Gene3D" id="2.60.40.10">
    <property type="entry name" value="Immunoglobulins"/>
    <property type="match status" value="1"/>
</dbReference>
<dbReference type="AlphaFoldDB" id="A0A937XFT5"/>
<dbReference type="Proteomes" id="UP000779900">
    <property type="component" value="Unassembled WGS sequence"/>
</dbReference>
<name>A0A937XFT5_UNCW3</name>
<organism evidence="2 3">
    <name type="scientific">candidate division WOR-3 bacterium</name>
    <dbReference type="NCBI Taxonomy" id="2052148"/>
    <lineage>
        <taxon>Bacteria</taxon>
        <taxon>Bacteria division WOR-3</taxon>
    </lineage>
</organism>